<keyword evidence="3" id="KW-1185">Reference proteome</keyword>
<dbReference type="AlphaFoldDB" id="A0A953HV32"/>
<dbReference type="RefSeq" id="WP_222578585.1">
    <property type="nucleotide sequence ID" value="NZ_JAHVHU010000003.1"/>
</dbReference>
<sequence>MKTIFNYKTKAFLINRIRLLNENSKPQWGQMNAHQMLLHCIKYEKMMQGRVRYKRVLVGYLFGNSALKEDFLKDDSPIKKNTPTLRQLKVKNVKGDFETNKMEWISLIEDYHNIHLIQIVHPFFGKLSSEQVGFLVFKHIDHHLRQFNC</sequence>
<gene>
    <name evidence="2" type="ORF">KUV50_02865</name>
</gene>
<dbReference type="Pfam" id="PF12867">
    <property type="entry name" value="DinB_2"/>
    <property type="match status" value="1"/>
</dbReference>
<evidence type="ECO:0000313" key="3">
    <source>
        <dbReference type="Proteomes" id="UP000753961"/>
    </source>
</evidence>
<dbReference type="Proteomes" id="UP000753961">
    <property type="component" value="Unassembled WGS sequence"/>
</dbReference>
<accession>A0A953HV32</accession>
<feature type="domain" description="DinB-like" evidence="1">
    <location>
        <begin position="25"/>
        <end position="146"/>
    </location>
</feature>
<comment type="caution">
    <text evidence="2">The sequence shown here is derived from an EMBL/GenBank/DDBJ whole genome shotgun (WGS) entry which is preliminary data.</text>
</comment>
<name>A0A953HV32_9BACT</name>
<evidence type="ECO:0000313" key="2">
    <source>
        <dbReference type="EMBL" id="MBY5957061.1"/>
    </source>
</evidence>
<dbReference type="EMBL" id="JAHVHU010000003">
    <property type="protein sequence ID" value="MBY5957061.1"/>
    <property type="molecule type" value="Genomic_DNA"/>
</dbReference>
<proteinExistence type="predicted"/>
<dbReference type="Gene3D" id="1.20.120.450">
    <property type="entry name" value="dinb family like domain"/>
    <property type="match status" value="1"/>
</dbReference>
<dbReference type="InterPro" id="IPR034660">
    <property type="entry name" value="DinB/YfiT-like"/>
</dbReference>
<reference evidence="2" key="1">
    <citation type="submission" date="2021-06" db="EMBL/GenBank/DDBJ databases">
        <title>44 bacteria genomes isolated from Dapeng, Shenzhen.</title>
        <authorList>
            <person name="Zheng W."/>
            <person name="Yu S."/>
            <person name="Huang Y."/>
        </authorList>
    </citation>
    <scope>NUCLEOTIDE SEQUENCE</scope>
    <source>
        <strain evidence="2">DP5N28-2</strain>
    </source>
</reference>
<evidence type="ECO:0000259" key="1">
    <source>
        <dbReference type="Pfam" id="PF12867"/>
    </source>
</evidence>
<organism evidence="2 3">
    <name type="scientific">Membranihabitans marinus</name>
    <dbReference type="NCBI Taxonomy" id="1227546"/>
    <lineage>
        <taxon>Bacteria</taxon>
        <taxon>Pseudomonadati</taxon>
        <taxon>Bacteroidota</taxon>
        <taxon>Saprospiria</taxon>
        <taxon>Saprospirales</taxon>
        <taxon>Saprospiraceae</taxon>
        <taxon>Membranihabitans</taxon>
    </lineage>
</organism>
<protein>
    <submittedName>
        <fullName evidence="2">DinB family protein</fullName>
    </submittedName>
</protein>
<dbReference type="InterPro" id="IPR024775">
    <property type="entry name" value="DinB-like"/>
</dbReference>